<dbReference type="EMBL" id="JAHYBX010000003">
    <property type="protein sequence ID" value="MCA1856416.1"/>
    <property type="molecule type" value="Genomic_DNA"/>
</dbReference>
<evidence type="ECO:0000313" key="1">
    <source>
        <dbReference type="EMBL" id="MCA1856416.1"/>
    </source>
</evidence>
<dbReference type="Proteomes" id="UP001198602">
    <property type="component" value="Unassembled WGS sequence"/>
</dbReference>
<gene>
    <name evidence="1" type="ORF">LE190_10860</name>
</gene>
<keyword evidence="2" id="KW-1185">Reference proteome</keyword>
<organism evidence="1 2">
    <name type="scientific">Massilia hydrophila</name>
    <dbReference type="NCBI Taxonomy" id="3044279"/>
    <lineage>
        <taxon>Bacteria</taxon>
        <taxon>Pseudomonadati</taxon>
        <taxon>Pseudomonadota</taxon>
        <taxon>Betaproteobacteria</taxon>
        <taxon>Burkholderiales</taxon>
        <taxon>Oxalobacteraceae</taxon>
        <taxon>Telluria group</taxon>
        <taxon>Massilia</taxon>
    </lineage>
</organism>
<dbReference type="RefSeq" id="WP_225238702.1">
    <property type="nucleotide sequence ID" value="NZ_JAHYBX010000003.1"/>
</dbReference>
<proteinExistence type="predicted"/>
<reference evidence="1 2" key="1">
    <citation type="submission" date="2021-07" db="EMBL/GenBank/DDBJ databases">
        <title>Characterization of Violacein-producing bacteria and related species.</title>
        <authorList>
            <person name="Wilson H.S."/>
            <person name="De Leon M.E."/>
        </authorList>
    </citation>
    <scope>NUCLEOTIDE SEQUENCE [LARGE SCALE GENOMIC DNA]</scope>
    <source>
        <strain evidence="1 2">HSC-2F05</strain>
    </source>
</reference>
<evidence type="ECO:0000313" key="2">
    <source>
        <dbReference type="Proteomes" id="UP001198602"/>
    </source>
</evidence>
<name>A0ABS7YBT1_9BURK</name>
<comment type="caution">
    <text evidence="1">The sequence shown here is derived from an EMBL/GenBank/DDBJ whole genome shotgun (WGS) entry which is preliminary data.</text>
</comment>
<accession>A0ABS7YBT1</accession>
<protein>
    <submittedName>
        <fullName evidence="1">Uncharacterized protein</fullName>
    </submittedName>
</protein>
<sequence>MSNNEGSLFDAKVSELAAEKIEENAHESGTCSAKLGVPLDFSVAVHELLSRAESDPASAMKLLEMLAKDLRARTLPNRMLAGYVADAIEAAAAKPTTYQARALTDELHLTSQDRRPAHSWLEIGHAMHMLISEGSSQTKAKLEVAVEYHIDEGTALKYYKQYVAAKQRHDSIE</sequence>